<dbReference type="EMBL" id="CP000527">
    <property type="protein sequence ID" value="ABM29148.1"/>
    <property type="molecule type" value="Genomic_DNA"/>
</dbReference>
<protein>
    <submittedName>
        <fullName evidence="3">Uncharacterized protein</fullName>
    </submittedName>
</protein>
<feature type="coiled-coil region" evidence="1">
    <location>
        <begin position="138"/>
        <end position="165"/>
    </location>
</feature>
<organism evidence="3 4">
    <name type="scientific">Nitratidesulfovibrio vulgaris (strain DP4)</name>
    <name type="common">Desulfovibrio vulgaris</name>
    <dbReference type="NCBI Taxonomy" id="391774"/>
    <lineage>
        <taxon>Bacteria</taxon>
        <taxon>Pseudomonadati</taxon>
        <taxon>Thermodesulfobacteriota</taxon>
        <taxon>Desulfovibrionia</taxon>
        <taxon>Desulfovibrionales</taxon>
        <taxon>Desulfovibrionaceae</taxon>
        <taxon>Nitratidesulfovibrio</taxon>
    </lineage>
</organism>
<dbReference type="AlphaFoldDB" id="A0A0H3AA57"/>
<reference evidence="4" key="1">
    <citation type="journal article" date="2009" name="Environ. Microbiol.">
        <title>Contribution of mobile genetic elements to Desulfovibrio vulgaris genome plasticity.</title>
        <authorList>
            <person name="Walker C.B."/>
            <person name="Stolyar S."/>
            <person name="Chivian D."/>
            <person name="Pinel N."/>
            <person name="Gabster J.A."/>
            <person name="Dehal P.S."/>
            <person name="He Z."/>
            <person name="Yang Z.K."/>
            <person name="Yen H.C."/>
            <person name="Zhou J."/>
            <person name="Wall J.D."/>
            <person name="Hazen T.C."/>
            <person name="Arkin A.P."/>
            <person name="Stahl D.A."/>
        </authorList>
    </citation>
    <scope>NUCLEOTIDE SEQUENCE [LARGE SCALE GENOMIC DNA]</scope>
    <source>
        <strain evidence="4">DP4</strain>
    </source>
</reference>
<sequence>MSDEGRRMFKMDAVLGLIAGKNGAAVSDLLGYLAQRDLAAEDEAAVAPIAKGWLFSQHPPFMQCAYSEVGSYEDWVKKECGRLGDNVSLQPIPAAELAAINGVLDRIAEYKATIAAQAGEIEGLKGQVKELTPFKGQAADLEKKLAQSEQKVQGLNGDIGNLRKELAPFQGKVAIDEKEIESSVKDIVSRAVKDALKNLPVAAAGAAAVAGDAAAEPAGFEESSSSDGGVPDTFGFGASGASDDGFGF</sequence>
<dbReference type="RefSeq" id="WP_010938151.1">
    <property type="nucleotide sequence ID" value="NC_008751.1"/>
</dbReference>
<dbReference type="SMR" id="A0A0H3AA57"/>
<accession>A0A0H3AA57</accession>
<proteinExistence type="predicted"/>
<evidence type="ECO:0000313" key="3">
    <source>
        <dbReference type="EMBL" id="ABM29148.1"/>
    </source>
</evidence>
<dbReference type="Proteomes" id="UP000009173">
    <property type="component" value="Chromosome"/>
</dbReference>
<gene>
    <name evidence="3" type="ordered locus">Dvul_2132</name>
</gene>
<dbReference type="KEGG" id="dvl:Dvul_2132"/>
<evidence type="ECO:0000256" key="1">
    <source>
        <dbReference type="SAM" id="Coils"/>
    </source>
</evidence>
<dbReference type="Gene3D" id="1.20.5.340">
    <property type="match status" value="1"/>
</dbReference>
<evidence type="ECO:0000256" key="2">
    <source>
        <dbReference type="SAM" id="MobiDB-lite"/>
    </source>
</evidence>
<name>A0A0H3AA57_NITV4</name>
<evidence type="ECO:0000313" key="4">
    <source>
        <dbReference type="Proteomes" id="UP000009173"/>
    </source>
</evidence>
<dbReference type="HOGENOM" id="CLU_1150397_0_0_7"/>
<keyword evidence="1" id="KW-0175">Coiled coil</keyword>
<feature type="region of interest" description="Disordered" evidence="2">
    <location>
        <begin position="214"/>
        <end position="248"/>
    </location>
</feature>